<keyword evidence="2" id="KW-0645">Protease</keyword>
<dbReference type="RefSeq" id="WP_263389696.1">
    <property type="nucleotide sequence ID" value="NZ_JAOVQN010000022.1"/>
</dbReference>
<dbReference type="Gene3D" id="2.40.10.120">
    <property type="match status" value="1"/>
</dbReference>
<sequence>MSAPTQHPDAAVLEHLTGLNRGLYSWITSDAVDIMLDNDGILRALAAGDIRVSGQVVARILRQKNGFHLVAAPGARIWVNRQQVEAVDLSQGDVVEFEEHGPLSRIRIYDAQHHRQISLNDILGDAASYLRTSRRPLLRRLSRAAGMTLSRVLCSPSILFRIGVLITLGVLAISAGWQYVSGRALQEQIEGGRLQVDALASALEKAQREAIRPGDLNALQDEIGVRLRLNAERIDTLEDQSNAGTRVVSLATGSVVFLQGGYGLRVRETGQMLRHVLGRDGNRLIYPNGQPVLSPDGEGPVAEAQVTGTGFVLRGAGVIVTNRHVAAPWEQNSALQFGGDTLEPVLTRFIGYIPGRPDAIDLSILVLSDNADLALVVPADTSSLPDGLDLAGTLPVPGQEVLVMGYPTGLMSMLARSGEQFVEEMRLSGRTGFWEVAEQLAAAGLMWPLSSRGIVGQITQASVVYDAETTHGGSGGPVLNLQGQVVAVNTAILPDFGGSNLGVPAAEVRALLAAPSQ</sequence>
<keyword evidence="3" id="KW-1185">Reference proteome</keyword>
<keyword evidence="1" id="KW-1133">Transmembrane helix</keyword>
<evidence type="ECO:0000313" key="3">
    <source>
        <dbReference type="Proteomes" id="UP001321014"/>
    </source>
</evidence>
<accession>A0ABT2WVP6</accession>
<dbReference type="PRINTS" id="PR00834">
    <property type="entry name" value="PROTEASES2C"/>
</dbReference>
<dbReference type="Pfam" id="PF13365">
    <property type="entry name" value="Trypsin_2"/>
    <property type="match status" value="1"/>
</dbReference>
<dbReference type="InterPro" id="IPR001940">
    <property type="entry name" value="Peptidase_S1C"/>
</dbReference>
<feature type="transmembrane region" description="Helical" evidence="1">
    <location>
        <begin position="158"/>
        <end position="180"/>
    </location>
</feature>
<keyword evidence="1" id="KW-0812">Transmembrane</keyword>
<organism evidence="2 3">
    <name type="scientific">Ruegeria marisflavi</name>
    <dbReference type="NCBI Taxonomy" id="2984152"/>
    <lineage>
        <taxon>Bacteria</taxon>
        <taxon>Pseudomonadati</taxon>
        <taxon>Pseudomonadota</taxon>
        <taxon>Alphaproteobacteria</taxon>
        <taxon>Rhodobacterales</taxon>
        <taxon>Roseobacteraceae</taxon>
        <taxon>Ruegeria</taxon>
    </lineage>
</organism>
<comment type="caution">
    <text evidence="2">The sequence shown here is derived from an EMBL/GenBank/DDBJ whole genome shotgun (WGS) entry which is preliminary data.</text>
</comment>
<dbReference type="EMBL" id="JAOVQN010000022">
    <property type="protein sequence ID" value="MCU9839782.1"/>
    <property type="molecule type" value="Genomic_DNA"/>
</dbReference>
<protein>
    <submittedName>
        <fullName evidence="2">Serine protease</fullName>
    </submittedName>
</protein>
<proteinExistence type="predicted"/>
<keyword evidence="2" id="KW-0378">Hydrolase</keyword>
<dbReference type="InterPro" id="IPR009003">
    <property type="entry name" value="Peptidase_S1_PA"/>
</dbReference>
<dbReference type="Proteomes" id="UP001321014">
    <property type="component" value="Unassembled WGS sequence"/>
</dbReference>
<dbReference type="GO" id="GO:0008233">
    <property type="term" value="F:peptidase activity"/>
    <property type="evidence" value="ECO:0007669"/>
    <property type="project" value="UniProtKB-KW"/>
</dbReference>
<dbReference type="PANTHER" id="PTHR43019">
    <property type="entry name" value="SERINE ENDOPROTEASE DEGS"/>
    <property type="match status" value="1"/>
</dbReference>
<evidence type="ECO:0000313" key="2">
    <source>
        <dbReference type="EMBL" id="MCU9839782.1"/>
    </source>
</evidence>
<name>A0ABT2WVP6_9RHOB</name>
<dbReference type="PANTHER" id="PTHR43019:SF23">
    <property type="entry name" value="PROTEASE DO-LIKE 5, CHLOROPLASTIC"/>
    <property type="match status" value="1"/>
</dbReference>
<gene>
    <name evidence="2" type="ORF">OEZ49_18565</name>
</gene>
<keyword evidence="1" id="KW-0472">Membrane</keyword>
<dbReference type="SUPFAM" id="SSF50494">
    <property type="entry name" value="Trypsin-like serine proteases"/>
    <property type="match status" value="1"/>
</dbReference>
<dbReference type="GO" id="GO:0006508">
    <property type="term" value="P:proteolysis"/>
    <property type="evidence" value="ECO:0007669"/>
    <property type="project" value="UniProtKB-KW"/>
</dbReference>
<evidence type="ECO:0000256" key="1">
    <source>
        <dbReference type="SAM" id="Phobius"/>
    </source>
</evidence>
<reference evidence="2 3" key="1">
    <citation type="submission" date="2022-10" db="EMBL/GenBank/DDBJ databases">
        <title>Ruegeria sp. nov., isolated from ocean surface water.</title>
        <authorList>
            <person name="He W."/>
            <person name="Wang L."/>
            <person name="Zhang D.-F."/>
        </authorList>
    </citation>
    <scope>NUCLEOTIDE SEQUENCE [LARGE SCALE GENOMIC DNA]</scope>
    <source>
        <strain evidence="2 3">WL0004</strain>
    </source>
</reference>